<dbReference type="EMBL" id="DS022302">
    <property type="protein sequence ID" value="OAJ39234.1"/>
    <property type="molecule type" value="Genomic_DNA"/>
</dbReference>
<feature type="region of interest" description="Disordered" evidence="1">
    <location>
        <begin position="1924"/>
        <end position="1948"/>
    </location>
</feature>
<feature type="compositionally biased region" description="Polar residues" evidence="1">
    <location>
        <begin position="1931"/>
        <end position="1940"/>
    </location>
</feature>
<gene>
    <name evidence="2" type="ORF">BDEG_23096</name>
</gene>
<dbReference type="VEuPathDB" id="FungiDB:BDEG_23096"/>
<reference evidence="2 3" key="1">
    <citation type="submission" date="2006-10" db="EMBL/GenBank/DDBJ databases">
        <title>The Genome Sequence of Batrachochytrium dendrobatidis JEL423.</title>
        <authorList>
            <consortium name="The Broad Institute Genome Sequencing Platform"/>
            <person name="Birren B."/>
            <person name="Lander E."/>
            <person name="Galagan J."/>
            <person name="Cuomo C."/>
            <person name="Devon K."/>
            <person name="Jaffe D."/>
            <person name="Butler J."/>
            <person name="Alvarez P."/>
            <person name="Gnerre S."/>
            <person name="Grabherr M."/>
            <person name="Kleber M."/>
            <person name="Mauceli E."/>
            <person name="Brockman W."/>
            <person name="Young S."/>
            <person name="LaButti K."/>
            <person name="Sykes S."/>
            <person name="DeCaprio D."/>
            <person name="Crawford M."/>
            <person name="Koehrsen M."/>
            <person name="Engels R."/>
            <person name="Montgomery P."/>
            <person name="Pearson M."/>
            <person name="Howarth C."/>
            <person name="Larson L."/>
            <person name="White J."/>
            <person name="O'Leary S."/>
            <person name="Kodira C."/>
            <person name="Zeng Q."/>
            <person name="Yandava C."/>
            <person name="Alvarado L."/>
            <person name="Longcore J."/>
            <person name="James T."/>
        </authorList>
    </citation>
    <scope>NUCLEOTIDE SEQUENCE [LARGE SCALE GENOMIC DNA]</scope>
    <source>
        <strain evidence="2 3">JEL423</strain>
    </source>
</reference>
<sequence>MREHDQDVLDKAHACIDLQDWEAAERHLSDFFIKTNQEPLKVLKALILQAHVKIKALLWENSVQSSNCISTISTESYGLDFGDKTRCAKETTLSNERSFPSCILSLNSATNIAIESKSLIGIQNIAQSFIRLHHLTGMHMTEQSFELLNRIALSASTVLLDNSNQNQDWRIIIHLLLANHLICRDPAESHSMANIADAKKNIILASHIWKSGKGSVNLFLAGMQAILKVSPEVTSLLEPRWASNTTLKVVALIDKIKKHQASTALIDKDTLLELTQLSEELSMPENESDFDKLKETTEISLPIDPIRLFLVKECAKHHLYTEAAKLLARIGTRHADAHLTLQCEIYTAQVNFCLLESSAFDESQISTPVANSLSRISKTIEAALAMKLESVALEGCIVAWSILWSIIDDRNRHSIVSILCQYCKYLTQITTPKDSIKFLFEYELCKCYESMNLLKLAKVHAQLAAKEHSSCAHQFESHMAVNRIEAKLHCMSSSLGSEYKALILIDRARTATNAEESVYFLQQAIQSIIQDYKRGDFISKLKESAYASVKNDTGVLVMVVLVEIMREAKRWAVDISNLASHFLETYSISKIHKLNSDIWEMVFVTTSQIIAFKASSKDINHLLLAEVYDLRGQSITFGIYCFIQSIDLCSQVKAAVNDYFAAIDSGIAIGQTWMLYNSTSNIWNLFATLSNYRTKYDCVFERWSEFWVDIFQVLFDKISNSSIAEHSLFAYLCSAYSSSLLETHIAQVFEQSKGKTKPLGKDAFALIKTAEDIVKTGAATKNADYNSLFVIVASWCKIASYKATASLPVSSLDIDDPLLRLFISIDIGQQGTTAAVKSARDTDPSILEHTLSSVFQISYIPDVFRIEMLLQIGKQSLAVNQHSITAVCAQTSLLYLDRFSVIPLKLTASLQHWLIQSRMIAYQLTMAIKDSIVCRLKIDYDNAIIPILAIVRMCIKFQVSSLEIFQLSLRYVWNAVSPVSTNTLGITILDDLVFFLKYVCTRQKEMHTSGNTLNFAMDKDYEIIQNLFSTAIDIAIGNRKIQLGLRLADMGLRVLQGHPQNEIWIRKGLVLTSQGMGSSLLPLKDNNVENQAQAWMRFADLQISADKKRLAVTAGLKLLVAKHLTHTWTYRLLEIRLDSVAGNSSIETKNIALPFETTYNQYTNEFAMAKIEQCLKNIQCIDRASQLERLKIAQSWASVYLPSLFCCKPSPSEQEKKESHSSAKTKKSKEVCSDTVTMPTMDKWHQFVWPAYLRAEYINHAGHDHISNSNLKDPLALCGLLLQLIHELVRVQDLQATHPIFCLLELISELSVQSIPDLYPTILLYFAVTLSCQGMETSAKEKYILATSSQYRQRTDKQATLVSKSLGSNLATKLSIEDILLLKSECHVYFGDHLEAEYLTCQNIHICHDKANYSVLSSTYGLGAVVALFDEDYERARYMASVGAKIGIENDIGIPLSTALSWSISIINQKYSDSMYSDVLQAISILDSFDTLSSLKPYISNETRYCAISAKLWLLSNLSIILPNSSEKSDHESVKNRFLLAYQEVLQKYNSIFDQNMQMELQCRFLKFLVQNKIKYIRAWSVLHQHLEHIQTAAIEFDKTAEACQRLASCRLLVLLADVDIMSTMHSWLTLKRMLSFMDISNFESTKWHGITEETQPDQHLALNDLIYSKIELQALTLDADVNSKLDYYLGLRSYSQIAWQFDTSVDQRKQVCQTIITRLSDNVESFIIDSEFQKASIACEALLNMSIYLDDDTQGFRYLSALQTCESLPEIHQTVSMESTPPIQVDFTFPFKYIPNRSLANYHCYEEQFKAKNKQMFFPSVLQNPEWPKDNIKIIIFQHSNDKHVLHVYVLTRYRDIGYAKLDRKKTPADEMVHEIEAIHYANPLFNDILNNGDAQNCKRTTEQAESYLLSLLSKFKPDNGVSDLPPAIPTSQQNQRAKSSNKEVGETLQSNITSDDQHVYLILDHVMEKFNIESAVQKYYCQATSITRDLNLSILLSRFKARDSQSKSQVMESPKKKDKALDFDKDKSAAINYIISSNNVRAKTIMQDSISRSTLKTSGLWSQDILLDEFSELMQRGSNFIYCGPPLLQTNDYLRHVELKLSGVVIIFEFDHNAGNKAQYPTKSFKELAIWLTVRGASTIIVPRKPLSERLAVDLASELLKLNLSKGIGGCLFHKPLSFPDDQHASNTLMPNALCCYGIDTCY</sequence>
<reference evidence="2 3" key="2">
    <citation type="submission" date="2016-05" db="EMBL/GenBank/DDBJ databases">
        <title>Lineage-specific infection strategies underlie the spectrum of fungal disease in amphibians.</title>
        <authorList>
            <person name="Cuomo C.A."/>
            <person name="Farrer R.A."/>
            <person name="James T."/>
            <person name="Longcore J."/>
            <person name="Birren B."/>
        </authorList>
    </citation>
    <scope>NUCLEOTIDE SEQUENCE [LARGE SCALE GENOMIC DNA]</scope>
    <source>
        <strain evidence="2 3">JEL423</strain>
    </source>
</reference>
<accession>A0A177WHS3</accession>
<organism evidence="2 3">
    <name type="scientific">Batrachochytrium dendrobatidis (strain JEL423)</name>
    <dbReference type="NCBI Taxonomy" id="403673"/>
    <lineage>
        <taxon>Eukaryota</taxon>
        <taxon>Fungi</taxon>
        <taxon>Fungi incertae sedis</taxon>
        <taxon>Chytridiomycota</taxon>
        <taxon>Chytridiomycota incertae sedis</taxon>
        <taxon>Chytridiomycetes</taxon>
        <taxon>Rhizophydiales</taxon>
        <taxon>Rhizophydiales incertae sedis</taxon>
        <taxon>Batrachochytrium</taxon>
    </lineage>
</organism>
<evidence type="ECO:0000256" key="1">
    <source>
        <dbReference type="SAM" id="MobiDB-lite"/>
    </source>
</evidence>
<evidence type="ECO:0000313" key="2">
    <source>
        <dbReference type="EMBL" id="OAJ39234.1"/>
    </source>
</evidence>
<evidence type="ECO:0000313" key="3">
    <source>
        <dbReference type="Proteomes" id="UP000077115"/>
    </source>
</evidence>
<dbReference type="Proteomes" id="UP000077115">
    <property type="component" value="Unassembled WGS sequence"/>
</dbReference>
<protein>
    <submittedName>
        <fullName evidence="2">Uncharacterized protein</fullName>
    </submittedName>
</protein>
<proteinExistence type="predicted"/>
<name>A0A177WHS3_BATDL</name>